<organism evidence="2 3">
    <name type="scientific">Coleophoma cylindrospora</name>
    <dbReference type="NCBI Taxonomy" id="1849047"/>
    <lineage>
        <taxon>Eukaryota</taxon>
        <taxon>Fungi</taxon>
        <taxon>Dikarya</taxon>
        <taxon>Ascomycota</taxon>
        <taxon>Pezizomycotina</taxon>
        <taxon>Leotiomycetes</taxon>
        <taxon>Helotiales</taxon>
        <taxon>Dermateaceae</taxon>
        <taxon>Coleophoma</taxon>
    </lineage>
</organism>
<dbReference type="AlphaFoldDB" id="A0A3D8RLJ9"/>
<dbReference type="PANTHER" id="PTHR42748:SF22">
    <property type="entry name" value="NMRA-LIKE DOMAIN-CONTAINING PROTEIN"/>
    <property type="match status" value="1"/>
</dbReference>
<evidence type="ECO:0000313" key="3">
    <source>
        <dbReference type="Proteomes" id="UP000256645"/>
    </source>
</evidence>
<evidence type="ECO:0000313" key="2">
    <source>
        <dbReference type="EMBL" id="RDW74913.1"/>
    </source>
</evidence>
<dbReference type="SUPFAM" id="SSF51735">
    <property type="entry name" value="NAD(P)-binding Rossmann-fold domains"/>
    <property type="match status" value="1"/>
</dbReference>
<proteinExistence type="predicted"/>
<gene>
    <name evidence="2" type="ORF">BP6252_06055</name>
</gene>
<dbReference type="Gene3D" id="3.90.25.10">
    <property type="entry name" value="UDP-galactose 4-epimerase, domain 1"/>
    <property type="match status" value="1"/>
</dbReference>
<comment type="caution">
    <text evidence="2">The sequence shown here is derived from an EMBL/GenBank/DDBJ whole genome shotgun (WGS) entry which is preliminary data.</text>
</comment>
<sequence length="263" mass="28727">MTRNVVISAVDGQTGFLIAELILTNNDFSSKIDSVVGLAMDINHAKCKLLKDLGAEILHHVPGIEKDIVKILKHAKADTICIIPPAHEDKFDITMELINAAKEVKIQNPRLREFIDIEQAVLITKGDTSTETGHSPVIIRAGFYLENLLAYSPQAKNDRVIPLLIGDSHKFAPMALGDVALVAAHVLSGKGDHGFDDKHRGQLIVVTGPLLMAGNELAEAAKQALDEDMEFENISPYNSISTAYPYPAERVLKKQAESNFSEI</sequence>
<dbReference type="OrthoDB" id="10254221at2759"/>
<dbReference type="PANTHER" id="PTHR42748">
    <property type="entry name" value="NITROGEN METABOLITE REPRESSION PROTEIN NMRA FAMILY MEMBER"/>
    <property type="match status" value="1"/>
</dbReference>
<keyword evidence="1" id="KW-0521">NADP</keyword>
<dbReference type="GO" id="GO:0005634">
    <property type="term" value="C:nucleus"/>
    <property type="evidence" value="ECO:0007669"/>
    <property type="project" value="TreeGrafter"/>
</dbReference>
<dbReference type="EMBL" id="PDLM01000006">
    <property type="protein sequence ID" value="RDW74913.1"/>
    <property type="molecule type" value="Genomic_DNA"/>
</dbReference>
<dbReference type="InterPro" id="IPR051164">
    <property type="entry name" value="NmrA-like_oxidored"/>
</dbReference>
<dbReference type="STRING" id="1849047.A0A3D8RLJ9"/>
<keyword evidence="3" id="KW-1185">Reference proteome</keyword>
<evidence type="ECO:0000256" key="1">
    <source>
        <dbReference type="ARBA" id="ARBA00022857"/>
    </source>
</evidence>
<reference evidence="2 3" key="1">
    <citation type="journal article" date="2018" name="IMA Fungus">
        <title>IMA Genome-F 9: Draft genome sequence of Annulohypoxylon stygium, Aspergillus mulundensis, Berkeleyomyces basicola (syn. Thielaviopsis basicola), Ceratocystis smalleyi, two Cercospora beticola strains, Coleophoma cylindrospora, Fusarium fracticaudum, Phialophora cf. hyalina, and Morchella septimelata.</title>
        <authorList>
            <person name="Wingfield B.D."/>
            <person name="Bills G.F."/>
            <person name="Dong Y."/>
            <person name="Huang W."/>
            <person name="Nel W.J."/>
            <person name="Swalarsk-Parry B.S."/>
            <person name="Vaghefi N."/>
            <person name="Wilken P.M."/>
            <person name="An Z."/>
            <person name="de Beer Z.W."/>
            <person name="De Vos L."/>
            <person name="Chen L."/>
            <person name="Duong T.A."/>
            <person name="Gao Y."/>
            <person name="Hammerbacher A."/>
            <person name="Kikkert J.R."/>
            <person name="Li Y."/>
            <person name="Li H."/>
            <person name="Li K."/>
            <person name="Li Q."/>
            <person name="Liu X."/>
            <person name="Ma X."/>
            <person name="Naidoo K."/>
            <person name="Pethybridge S.J."/>
            <person name="Sun J."/>
            <person name="Steenkamp E.T."/>
            <person name="van der Nest M.A."/>
            <person name="van Wyk S."/>
            <person name="Wingfield M.J."/>
            <person name="Xiong C."/>
            <person name="Yue Q."/>
            <person name="Zhang X."/>
        </authorList>
    </citation>
    <scope>NUCLEOTIDE SEQUENCE [LARGE SCALE GENOMIC DNA]</scope>
    <source>
        <strain evidence="2 3">BP6252</strain>
    </source>
</reference>
<name>A0A3D8RLJ9_9HELO</name>
<dbReference type="Gene3D" id="3.40.50.720">
    <property type="entry name" value="NAD(P)-binding Rossmann-like Domain"/>
    <property type="match status" value="1"/>
</dbReference>
<accession>A0A3D8RLJ9</accession>
<protein>
    <submittedName>
        <fullName evidence="2">NAD(P)-binding Rossmann-fold containing protein</fullName>
    </submittedName>
</protein>
<dbReference type="Proteomes" id="UP000256645">
    <property type="component" value="Unassembled WGS sequence"/>
</dbReference>
<dbReference type="InterPro" id="IPR036291">
    <property type="entry name" value="NAD(P)-bd_dom_sf"/>
</dbReference>